<feature type="domain" description="DNA-directed DNA polymerase family B exonuclease" evidence="16">
    <location>
        <begin position="954"/>
        <end position="1182"/>
    </location>
</feature>
<feature type="region of interest" description="Disordered" evidence="14">
    <location>
        <begin position="478"/>
        <end position="533"/>
    </location>
</feature>
<dbReference type="InterPro" id="IPR023211">
    <property type="entry name" value="DNA_pol_palm_dom_sf"/>
</dbReference>
<feature type="compositionally biased region" description="Basic and acidic residues" evidence="14">
    <location>
        <begin position="219"/>
        <end position="238"/>
    </location>
</feature>
<dbReference type="EC" id="2.7.7.7" evidence="13"/>
<feature type="region of interest" description="Disordered" evidence="14">
    <location>
        <begin position="1116"/>
        <end position="1146"/>
    </location>
</feature>
<evidence type="ECO:0000256" key="12">
    <source>
        <dbReference type="ARBA" id="ARBA00049244"/>
    </source>
</evidence>
<feature type="compositionally biased region" description="Basic and acidic residues" evidence="14">
    <location>
        <begin position="204"/>
        <end position="213"/>
    </location>
</feature>
<dbReference type="Gene3D" id="1.10.287.690">
    <property type="entry name" value="Helix hairpin bin"/>
    <property type="match status" value="1"/>
</dbReference>
<evidence type="ECO:0000259" key="16">
    <source>
        <dbReference type="Pfam" id="PF03104"/>
    </source>
</evidence>
<comment type="cofactor">
    <cofactor evidence="1">
        <name>[4Fe-4S] cluster</name>
        <dbReference type="ChEBI" id="CHEBI:49883"/>
    </cofactor>
</comment>
<evidence type="ECO:0000256" key="2">
    <source>
        <dbReference type="ARBA" id="ARBA00005755"/>
    </source>
</evidence>
<dbReference type="FunFam" id="3.30.420.10:FF:000024">
    <property type="entry name" value="DNA polymerase zeta catalytic subunit"/>
    <property type="match status" value="1"/>
</dbReference>
<keyword evidence="13" id="KW-0235">DNA replication</keyword>
<feature type="region of interest" description="Disordered" evidence="14">
    <location>
        <begin position="1"/>
        <end position="78"/>
    </location>
</feature>
<dbReference type="Gene3D" id="3.90.1600.10">
    <property type="entry name" value="Palm domain of DNA polymerase"/>
    <property type="match status" value="1"/>
</dbReference>
<feature type="compositionally biased region" description="Polar residues" evidence="14">
    <location>
        <begin position="244"/>
        <end position="269"/>
    </location>
</feature>
<dbReference type="PRINTS" id="PR00106">
    <property type="entry name" value="DNAPOLB"/>
</dbReference>
<dbReference type="SUPFAM" id="SSF53098">
    <property type="entry name" value="Ribonuclease H-like"/>
    <property type="match status" value="1"/>
</dbReference>
<reference evidence="17" key="1">
    <citation type="submission" date="2020-11" db="EMBL/GenBank/DDBJ databases">
        <authorList>
            <person name="Tran Van P."/>
        </authorList>
    </citation>
    <scope>NUCLEOTIDE SEQUENCE</scope>
</reference>
<comment type="catalytic activity">
    <reaction evidence="12 13">
        <text>DNA(n) + a 2'-deoxyribonucleoside 5'-triphosphate = DNA(n+1) + diphosphate</text>
        <dbReference type="Rhea" id="RHEA:22508"/>
        <dbReference type="Rhea" id="RHEA-COMP:17339"/>
        <dbReference type="Rhea" id="RHEA-COMP:17340"/>
        <dbReference type="ChEBI" id="CHEBI:33019"/>
        <dbReference type="ChEBI" id="CHEBI:61560"/>
        <dbReference type="ChEBI" id="CHEBI:173112"/>
        <dbReference type="EC" id="2.7.7.7"/>
    </reaction>
</comment>
<dbReference type="PANTHER" id="PTHR45812">
    <property type="entry name" value="DNA POLYMERASE ZETA CATALYTIC SUBUNIT"/>
    <property type="match status" value="1"/>
</dbReference>
<evidence type="ECO:0000256" key="1">
    <source>
        <dbReference type="ARBA" id="ARBA00001966"/>
    </source>
</evidence>
<accession>A0A7R8W4T5</accession>
<feature type="region of interest" description="Disordered" evidence="14">
    <location>
        <begin position="550"/>
        <end position="799"/>
    </location>
</feature>
<evidence type="ECO:0000313" key="17">
    <source>
        <dbReference type="EMBL" id="CAD7224912.1"/>
    </source>
</evidence>
<keyword evidence="10" id="KW-0411">Iron-sulfur</keyword>
<dbReference type="FunFam" id="1.10.287.690:FF:000002">
    <property type="entry name" value="DNA polymerase zeta"/>
    <property type="match status" value="1"/>
</dbReference>
<feature type="compositionally biased region" description="Polar residues" evidence="14">
    <location>
        <begin position="278"/>
        <end position="287"/>
    </location>
</feature>
<feature type="compositionally biased region" description="Polar residues" evidence="14">
    <location>
        <begin position="613"/>
        <end position="623"/>
    </location>
</feature>
<feature type="compositionally biased region" description="Pro residues" evidence="14">
    <location>
        <begin position="15"/>
        <end position="26"/>
    </location>
</feature>
<keyword evidence="4 13" id="KW-0548">Nucleotidyltransferase</keyword>
<dbReference type="Pfam" id="PF03104">
    <property type="entry name" value="DNA_pol_B_exo1"/>
    <property type="match status" value="1"/>
</dbReference>
<dbReference type="GO" id="GO:0003677">
    <property type="term" value="F:DNA binding"/>
    <property type="evidence" value="ECO:0007669"/>
    <property type="project" value="UniProtKB-KW"/>
</dbReference>
<dbReference type="InterPro" id="IPR006134">
    <property type="entry name" value="DNA-dir_DNA_pol_B_multi_dom"/>
</dbReference>
<dbReference type="GO" id="GO:0005634">
    <property type="term" value="C:nucleus"/>
    <property type="evidence" value="ECO:0007669"/>
    <property type="project" value="TreeGrafter"/>
</dbReference>
<dbReference type="GO" id="GO:0003887">
    <property type="term" value="F:DNA-directed DNA polymerase activity"/>
    <property type="evidence" value="ECO:0007669"/>
    <property type="project" value="UniProtKB-KW"/>
</dbReference>
<keyword evidence="6" id="KW-0227">DNA damage</keyword>
<feature type="compositionally biased region" description="Basic and acidic residues" evidence="14">
    <location>
        <begin position="41"/>
        <end position="53"/>
    </location>
</feature>
<comment type="similarity">
    <text evidence="2 13">Belongs to the DNA polymerase type-B family.</text>
</comment>
<keyword evidence="11" id="KW-0234">DNA repair</keyword>
<evidence type="ECO:0000256" key="13">
    <source>
        <dbReference type="RuleBase" id="RU000442"/>
    </source>
</evidence>
<dbReference type="InterPro" id="IPR006133">
    <property type="entry name" value="DNA-dir_DNA_pol_B_exonuc"/>
</dbReference>
<sequence>MPASQLPVFRIPAPVSLPEPPSPSPSLPLWCLPPESPATTIRKEREKSEREEQSPTPGLDVPVDSSVTSAPEVCEENKSSAQAELLKLAPNIPANREKIMKLLEKETISPGVRTALQSLLDGCKNEDVTAKTPAPYSDPYSSGPASVLVVYDNVNEHLRDEERVSSQELARLYREPATPCPATPASSGNENENSSQESSQTSQETRKEQEARKIGVKQENGDCGDHSESRTALEKQDMRIIAQQELQKASQQMQEEPQTVTDQEQQKSQVETELKTAEQVQQKQQNIEELVQHESPKDAEHVQQESQKLAEQLQGEPQKVTEQEEPQNTSEQVQEETLAEQFRREPQTLAEQVQEEPKKPSEQLQEDEEIVFLTEVKRSEKTADREMSVKVKSEDDVSRESRAHIAKHEAERGIEQIHGKETSQSQFLQRKPTEPSTLGKSTSQLIMESMNMNALPIAGEASVISRIGQPKDKLEAIRPCNDCPLESPNSPSSGGDVTRNENTTGGKLNTVDGNVSGAGKVLDPRTSSCSQKPNPLILPLIRWQLHPAASSSNDLNAPSDARIAPSSSKDLNAPSDARIAPSSSKDLNAPSDARIAPSSSKDLNAPSDARIAPSSSNDLNAPSDTRIARVPPMQQTSHRQSAPTSSHLNIASKIPPKQRFYDPRQECTKLSSSSKPRHSSCSTSSVTSSRSDSFVESSNKFKGNQKRWSKMVQQEKTPQTAVSNDVGNASSEVSARRLAASSKNRARRLDSHACSPAPKSRKLSEPRGDVMGSILSGGFGRSQSVQEPIRGSHSSKAQLPTRSHSLFDIPDDPKDGIDMIDQFDGVTDEDWTFEFSKSTPDFATVQGSLRQNRINPTVFCTRGDIPQVRNIADAPEFESCMGDGSPMVGWRCDTLCKESLNDEIKPDDFYKLSDREFLQHFESHPSLVESPHATQLRLSRRESQIDAVSFEDTFAFKVQHSGLQGTRSKHDYQHLTIMSLEILCESRRSLLPDPRFDQVLAVFYAISNDYEPLSAVPELIQGAIILDPNGCNDPAIQTSHRPSNLMQRTGMSSFNVRSAYDEVELLQGVADIVQYADPDILIGYEVEKNSWGYLIERAAILGFALTPQLSRVVRENGGAADRKGERREVPGPSCNKKPSEGTGGVAEDEEFGFEIPLEGRIVINLWRQMRKEANLMSYSFESMAFHVLHKRIPKFTPEQLSTWWSSHLQRWRTAEYLSLRAKGNLDLLEKLDFVGRTSELARLFGIQFFEVLSRGSQFRVESIMLRLAKGKNLVSVSPSVEQRAKMKAPECLPLIMEPESRYYTDPVLVLDFQSLYPSVIIAYNYCFSTCVGRADLVGQIHPFEFGCTNLRIPLSQAESLLSKGQLTISPCGVAFVTPAVRKGILPIMLQEILTTRIMVKQSLKLHSGNKALARVLDARQLGLKLIANVTYGYTSANFSGRMPAVEIADSVVSKGRETLERAIHLVENNPEWKAHVVYGDTDSMFVLLRGRSKAEAFRIGKEIAERVTQENPKPVKLKFEKVYYPCVLQTKKRYVGYMYESEQQESPVYDAKGIETVRRDGCPAVAKILEKSLRILFETNDLSQVKAYVQKQFTKIHHGRVDIGDMTFAREFRGRFGYKEGACVPAMEITKRQMQADPRAEPCTGERVPYVITYGAPGLPLIQLVRTPIQARNCSVLSNPGLRLNAEYYITRAIVPPLDRCLGLLGVSSLQWYTDLPRFHLPQFSLPQGLSSGGGSAASSTKKSTISQYFSTVSCPGCLQVVFGLVFLQRTRSLPFFGLSCAQSEMAVSE</sequence>
<dbReference type="FunFam" id="1.10.132.60:FF:000005">
    <property type="entry name" value="Putative DNA polymerase zeta catalytic subunit"/>
    <property type="match status" value="1"/>
</dbReference>
<evidence type="ECO:0000256" key="14">
    <source>
        <dbReference type="SAM" id="MobiDB-lite"/>
    </source>
</evidence>
<dbReference type="GO" id="GO:0000166">
    <property type="term" value="F:nucleotide binding"/>
    <property type="evidence" value="ECO:0007669"/>
    <property type="project" value="InterPro"/>
</dbReference>
<evidence type="ECO:0000256" key="10">
    <source>
        <dbReference type="ARBA" id="ARBA00023014"/>
    </source>
</evidence>
<evidence type="ECO:0000259" key="15">
    <source>
        <dbReference type="Pfam" id="PF00136"/>
    </source>
</evidence>
<dbReference type="InterPro" id="IPR042087">
    <property type="entry name" value="DNA_pol_B_thumb"/>
</dbReference>
<feature type="compositionally biased region" description="Basic and acidic residues" evidence="14">
    <location>
        <begin position="1120"/>
        <end position="1129"/>
    </location>
</feature>
<name>A0A7R8W4T5_9CRUS</name>
<dbReference type="CDD" id="cd05534">
    <property type="entry name" value="POLBc_zeta"/>
    <property type="match status" value="1"/>
</dbReference>
<keyword evidence="13" id="KW-0238">DNA-binding</keyword>
<dbReference type="InterPro" id="IPR036397">
    <property type="entry name" value="RNaseH_sf"/>
</dbReference>
<evidence type="ECO:0000256" key="9">
    <source>
        <dbReference type="ARBA" id="ARBA00023004"/>
    </source>
</evidence>
<feature type="compositionally biased region" description="Polar residues" evidence="14">
    <location>
        <begin position="633"/>
        <end position="649"/>
    </location>
</feature>
<feature type="compositionally biased region" description="Polar residues" evidence="14">
    <location>
        <begin position="781"/>
        <end position="799"/>
    </location>
</feature>
<dbReference type="EMBL" id="OB660463">
    <property type="protein sequence ID" value="CAD7224912.1"/>
    <property type="molecule type" value="Genomic_DNA"/>
</dbReference>
<feature type="region of interest" description="Disordered" evidence="14">
    <location>
        <begin position="160"/>
        <end position="441"/>
    </location>
</feature>
<dbReference type="GO" id="GO:0046872">
    <property type="term" value="F:metal ion binding"/>
    <property type="evidence" value="ECO:0007669"/>
    <property type="project" value="UniProtKB-KW"/>
</dbReference>
<dbReference type="PROSITE" id="PS00116">
    <property type="entry name" value="DNA_POLYMERASE_B"/>
    <property type="match status" value="1"/>
</dbReference>
<evidence type="ECO:0000256" key="6">
    <source>
        <dbReference type="ARBA" id="ARBA00022763"/>
    </source>
</evidence>
<dbReference type="InterPro" id="IPR043502">
    <property type="entry name" value="DNA/RNA_pol_sf"/>
</dbReference>
<feature type="domain" description="DNA-directed DNA polymerase family B multifunctional" evidence="15">
    <location>
        <begin position="1248"/>
        <end position="1702"/>
    </location>
</feature>
<feature type="compositionally biased region" description="Polar residues" evidence="14">
    <location>
        <begin position="422"/>
        <end position="441"/>
    </location>
</feature>
<dbReference type="GO" id="GO:0042276">
    <property type="term" value="P:error-prone translesion synthesis"/>
    <property type="evidence" value="ECO:0007669"/>
    <property type="project" value="TreeGrafter"/>
</dbReference>
<evidence type="ECO:0000256" key="11">
    <source>
        <dbReference type="ARBA" id="ARBA00023204"/>
    </source>
</evidence>
<dbReference type="OrthoDB" id="2414538at2759"/>
<dbReference type="PANTHER" id="PTHR45812:SF1">
    <property type="entry name" value="DNA POLYMERASE ZETA CATALYTIC SUBUNIT"/>
    <property type="match status" value="1"/>
</dbReference>
<dbReference type="GO" id="GO:0016035">
    <property type="term" value="C:zeta DNA polymerase complex"/>
    <property type="evidence" value="ECO:0007669"/>
    <property type="project" value="InterPro"/>
</dbReference>
<protein>
    <recommendedName>
        <fullName evidence="13">DNA polymerase</fullName>
        <ecNumber evidence="13">2.7.7.7</ecNumber>
    </recommendedName>
</protein>
<keyword evidence="5" id="KW-0479">Metal-binding</keyword>
<evidence type="ECO:0000256" key="8">
    <source>
        <dbReference type="ARBA" id="ARBA00022932"/>
    </source>
</evidence>
<dbReference type="Gene3D" id="1.10.132.60">
    <property type="entry name" value="DNA polymerase family B, C-terminal domain"/>
    <property type="match status" value="1"/>
</dbReference>
<evidence type="ECO:0000256" key="3">
    <source>
        <dbReference type="ARBA" id="ARBA00022679"/>
    </source>
</evidence>
<keyword evidence="8 13" id="KW-0239">DNA-directed DNA polymerase</keyword>
<dbReference type="Pfam" id="PF00136">
    <property type="entry name" value="DNA_pol_B"/>
    <property type="match status" value="1"/>
</dbReference>
<dbReference type="GO" id="GO:0051536">
    <property type="term" value="F:iron-sulfur cluster binding"/>
    <property type="evidence" value="ECO:0007669"/>
    <property type="project" value="UniProtKB-KW"/>
</dbReference>
<dbReference type="CDD" id="cd05778">
    <property type="entry name" value="DNA_polB_zeta_exo"/>
    <property type="match status" value="1"/>
</dbReference>
<dbReference type="InterPro" id="IPR006172">
    <property type="entry name" value="DNA-dir_DNA_pol_B"/>
</dbReference>
<feature type="compositionally biased region" description="Low complexity" evidence="14">
    <location>
        <begin position="183"/>
        <end position="203"/>
    </location>
</feature>
<feature type="compositionally biased region" description="Low complexity" evidence="14">
    <location>
        <begin position="671"/>
        <end position="698"/>
    </location>
</feature>
<dbReference type="SUPFAM" id="SSF56672">
    <property type="entry name" value="DNA/RNA polymerases"/>
    <property type="match status" value="1"/>
</dbReference>
<dbReference type="SMART" id="SM00486">
    <property type="entry name" value="POLBc"/>
    <property type="match status" value="1"/>
</dbReference>
<dbReference type="InterPro" id="IPR012337">
    <property type="entry name" value="RNaseH-like_sf"/>
</dbReference>
<dbReference type="Gene3D" id="3.30.420.10">
    <property type="entry name" value="Ribonuclease H-like superfamily/Ribonuclease H"/>
    <property type="match status" value="1"/>
</dbReference>
<dbReference type="GO" id="GO:0006260">
    <property type="term" value="P:DNA replication"/>
    <property type="evidence" value="ECO:0007669"/>
    <property type="project" value="UniProtKB-KW"/>
</dbReference>
<organism evidence="17">
    <name type="scientific">Cyprideis torosa</name>
    <dbReference type="NCBI Taxonomy" id="163714"/>
    <lineage>
        <taxon>Eukaryota</taxon>
        <taxon>Metazoa</taxon>
        <taxon>Ecdysozoa</taxon>
        <taxon>Arthropoda</taxon>
        <taxon>Crustacea</taxon>
        <taxon>Oligostraca</taxon>
        <taxon>Ostracoda</taxon>
        <taxon>Podocopa</taxon>
        <taxon>Podocopida</taxon>
        <taxon>Cytherocopina</taxon>
        <taxon>Cytheroidea</taxon>
        <taxon>Cytherideidae</taxon>
        <taxon>Cyprideis</taxon>
    </lineage>
</organism>
<dbReference type="InterPro" id="IPR030559">
    <property type="entry name" value="PolZ_Rev3"/>
</dbReference>
<gene>
    <name evidence="17" type="ORF">CTOB1V02_LOCUS2863</name>
</gene>
<dbReference type="GO" id="GO:0000724">
    <property type="term" value="P:double-strand break repair via homologous recombination"/>
    <property type="evidence" value="ECO:0007669"/>
    <property type="project" value="TreeGrafter"/>
</dbReference>
<keyword evidence="7" id="KW-0862">Zinc</keyword>
<proteinExistence type="inferred from homology"/>
<keyword evidence="9" id="KW-0408">Iron</keyword>
<feature type="compositionally biased region" description="Basic and acidic residues" evidence="14">
    <location>
        <begin position="290"/>
        <end position="303"/>
    </location>
</feature>
<feature type="compositionally biased region" description="Basic and acidic residues" evidence="14">
    <location>
        <begin position="375"/>
        <end position="421"/>
    </location>
</feature>
<dbReference type="InterPro" id="IPR017964">
    <property type="entry name" value="DNA-dir_DNA_pol_B_CS"/>
</dbReference>
<evidence type="ECO:0000256" key="5">
    <source>
        <dbReference type="ARBA" id="ARBA00022723"/>
    </source>
</evidence>
<evidence type="ECO:0000256" key="4">
    <source>
        <dbReference type="ARBA" id="ARBA00022695"/>
    </source>
</evidence>
<evidence type="ECO:0000256" key="7">
    <source>
        <dbReference type="ARBA" id="ARBA00022833"/>
    </source>
</evidence>
<keyword evidence="3 13" id="KW-0808">Transferase</keyword>
<feature type="compositionally biased region" description="Polar residues" evidence="14">
    <location>
        <begin position="711"/>
        <end position="733"/>
    </location>
</feature>
<feature type="compositionally biased region" description="Polar residues" evidence="14">
    <location>
        <begin position="487"/>
        <end position="513"/>
    </location>
</feature>